<evidence type="ECO:0000313" key="11">
    <source>
        <dbReference type="Proteomes" id="UP000094067"/>
    </source>
</evidence>
<dbReference type="PROSITE" id="PS00198">
    <property type="entry name" value="4FE4S_FER_1"/>
    <property type="match status" value="1"/>
</dbReference>
<comment type="cofactor">
    <cofactor evidence="1">
        <name>[4Fe-4S] cluster</name>
        <dbReference type="ChEBI" id="CHEBI:49883"/>
    </cofactor>
</comment>
<feature type="domain" description="Radical SAM core" evidence="9">
    <location>
        <begin position="15"/>
        <end position="296"/>
    </location>
</feature>
<dbReference type="SUPFAM" id="SSF102114">
    <property type="entry name" value="Radical SAM enzymes"/>
    <property type="match status" value="1"/>
</dbReference>
<dbReference type="PATRIC" id="fig|1432052.4.peg.2287"/>
<dbReference type="Proteomes" id="UP000094067">
    <property type="component" value="Unassembled WGS sequence"/>
</dbReference>
<organism evidence="10 11">
    <name type="scientific">Eisenbergiella tayi</name>
    <dbReference type="NCBI Taxonomy" id="1432052"/>
    <lineage>
        <taxon>Bacteria</taxon>
        <taxon>Bacillati</taxon>
        <taxon>Bacillota</taxon>
        <taxon>Clostridia</taxon>
        <taxon>Lachnospirales</taxon>
        <taxon>Lachnospiraceae</taxon>
        <taxon>Eisenbergiella</taxon>
    </lineage>
</organism>
<dbReference type="PANTHER" id="PTHR30352:SF4">
    <property type="entry name" value="PYRUVATE FORMATE-LYASE 2-ACTIVATING ENZYME"/>
    <property type="match status" value="1"/>
</dbReference>
<dbReference type="SFLD" id="SFLDG01118">
    <property type="entry name" value="activating_enzymes__group_2"/>
    <property type="match status" value="1"/>
</dbReference>
<dbReference type="SFLD" id="SFLDG01066">
    <property type="entry name" value="organic_radical-activating_enz"/>
    <property type="match status" value="1"/>
</dbReference>
<keyword evidence="4" id="KW-0479">Metal-binding</keyword>
<evidence type="ECO:0000256" key="1">
    <source>
        <dbReference type="ARBA" id="ARBA00001966"/>
    </source>
</evidence>
<dbReference type="PANTHER" id="PTHR30352">
    <property type="entry name" value="PYRUVATE FORMATE-LYASE-ACTIVATING ENZYME"/>
    <property type="match status" value="1"/>
</dbReference>
<evidence type="ECO:0000313" key="10">
    <source>
        <dbReference type="EMBL" id="ODM06157.1"/>
    </source>
</evidence>
<comment type="catalytic activity">
    <reaction evidence="7">
        <text>glycyl-[protein] + reduced [flavodoxin] + S-adenosyl-L-methionine = glycin-2-yl radical-[protein] + semiquinone [flavodoxin] + 5'-deoxyadenosine + L-methionine + H(+)</text>
        <dbReference type="Rhea" id="RHEA:61976"/>
        <dbReference type="Rhea" id="RHEA-COMP:10622"/>
        <dbReference type="Rhea" id="RHEA-COMP:14480"/>
        <dbReference type="Rhea" id="RHEA-COMP:15993"/>
        <dbReference type="Rhea" id="RHEA-COMP:15994"/>
        <dbReference type="ChEBI" id="CHEBI:15378"/>
        <dbReference type="ChEBI" id="CHEBI:17319"/>
        <dbReference type="ChEBI" id="CHEBI:29947"/>
        <dbReference type="ChEBI" id="CHEBI:32722"/>
        <dbReference type="ChEBI" id="CHEBI:57618"/>
        <dbReference type="ChEBI" id="CHEBI:57844"/>
        <dbReference type="ChEBI" id="CHEBI:59789"/>
        <dbReference type="ChEBI" id="CHEBI:140311"/>
    </reaction>
</comment>
<dbReference type="SFLD" id="SFLDS00029">
    <property type="entry name" value="Radical_SAM"/>
    <property type="match status" value="1"/>
</dbReference>
<feature type="domain" description="4Fe-4S ferredoxin-type" evidence="8">
    <location>
        <begin position="46"/>
        <end position="75"/>
    </location>
</feature>
<dbReference type="RefSeq" id="WP_069152202.1">
    <property type="nucleotide sequence ID" value="NZ_MCGH01000002.1"/>
</dbReference>
<dbReference type="EMBL" id="MCGH01000002">
    <property type="protein sequence ID" value="ODM06157.1"/>
    <property type="molecule type" value="Genomic_DNA"/>
</dbReference>
<dbReference type="InterPro" id="IPR017900">
    <property type="entry name" value="4Fe4S_Fe_S_CS"/>
</dbReference>
<dbReference type="GO" id="GO:0051539">
    <property type="term" value="F:4 iron, 4 sulfur cluster binding"/>
    <property type="evidence" value="ECO:0007669"/>
    <property type="project" value="UniProtKB-KW"/>
</dbReference>
<dbReference type="InterPro" id="IPR040074">
    <property type="entry name" value="BssD/PflA/YjjW"/>
</dbReference>
<evidence type="ECO:0000259" key="8">
    <source>
        <dbReference type="PROSITE" id="PS51379"/>
    </source>
</evidence>
<comment type="caution">
    <text evidence="10">The sequence shown here is derived from an EMBL/GenBank/DDBJ whole genome shotgun (WGS) entry which is preliminary data.</text>
</comment>
<reference evidence="10 11" key="1">
    <citation type="submission" date="2016-07" db="EMBL/GenBank/DDBJ databases">
        <title>Characterization of isolates of Eisenbergiella tayi derived from blood cultures, using whole genome sequencing.</title>
        <authorList>
            <person name="Burdz T."/>
            <person name="Wiebe D."/>
            <person name="Huynh C."/>
            <person name="Bernard K."/>
        </authorList>
    </citation>
    <scope>NUCLEOTIDE SEQUENCE [LARGE SCALE GENOMIC DNA]</scope>
    <source>
        <strain evidence="10 11">NML 110608</strain>
    </source>
</reference>
<dbReference type="InterPro" id="IPR058240">
    <property type="entry name" value="rSAM_sf"/>
</dbReference>
<dbReference type="Pfam" id="PF00037">
    <property type="entry name" value="Fer4"/>
    <property type="match status" value="1"/>
</dbReference>
<dbReference type="InterPro" id="IPR013785">
    <property type="entry name" value="Aldolase_TIM"/>
</dbReference>
<keyword evidence="6" id="KW-0411">Iron-sulfur</keyword>
<dbReference type="NCBIfam" id="TIGR02494">
    <property type="entry name" value="PFLE_PFLC"/>
    <property type="match status" value="1"/>
</dbReference>
<accession>A0A1E3ACD6</accession>
<dbReference type="PROSITE" id="PS51918">
    <property type="entry name" value="RADICAL_SAM"/>
    <property type="match status" value="1"/>
</dbReference>
<dbReference type="InterPro" id="IPR017896">
    <property type="entry name" value="4Fe4S_Fe-S-bd"/>
</dbReference>
<dbReference type="PIRSF" id="PIRSF000371">
    <property type="entry name" value="PFL_act_enz"/>
    <property type="match status" value="1"/>
</dbReference>
<dbReference type="AlphaFoldDB" id="A0A1E3ACD6"/>
<dbReference type="Gene3D" id="3.20.20.70">
    <property type="entry name" value="Aldolase class I"/>
    <property type="match status" value="1"/>
</dbReference>
<evidence type="ECO:0000256" key="6">
    <source>
        <dbReference type="ARBA" id="ARBA00023014"/>
    </source>
</evidence>
<dbReference type="Pfam" id="PF04055">
    <property type="entry name" value="Radical_SAM"/>
    <property type="match status" value="1"/>
</dbReference>
<dbReference type="PROSITE" id="PS51379">
    <property type="entry name" value="4FE4S_FER_2"/>
    <property type="match status" value="2"/>
</dbReference>
<dbReference type="GO" id="GO:0016491">
    <property type="term" value="F:oxidoreductase activity"/>
    <property type="evidence" value="ECO:0007669"/>
    <property type="project" value="UniProtKB-KW"/>
</dbReference>
<protein>
    <submittedName>
        <fullName evidence="10">Benzylsuccinate synthase activating enzyme</fullName>
        <ecNumber evidence="10">1.97.1.-</ecNumber>
    </submittedName>
</protein>
<evidence type="ECO:0000256" key="2">
    <source>
        <dbReference type="ARBA" id="ARBA00022485"/>
    </source>
</evidence>
<evidence type="ECO:0000259" key="9">
    <source>
        <dbReference type="PROSITE" id="PS51918"/>
    </source>
</evidence>
<dbReference type="SUPFAM" id="SSF54862">
    <property type="entry name" value="4Fe-4S ferredoxins"/>
    <property type="match status" value="1"/>
</dbReference>
<evidence type="ECO:0000256" key="4">
    <source>
        <dbReference type="ARBA" id="ARBA00022723"/>
    </source>
</evidence>
<keyword evidence="10" id="KW-0560">Oxidoreductase</keyword>
<evidence type="ECO:0000256" key="7">
    <source>
        <dbReference type="ARBA" id="ARBA00047365"/>
    </source>
</evidence>
<dbReference type="EC" id="1.97.1.-" evidence="10"/>
<dbReference type="InterPro" id="IPR012839">
    <property type="entry name" value="Organic_radical_activase"/>
</dbReference>
<sequence length="299" mass="33770">METGIVMDIDHFAVHDGPGIRTCLFLKGCPLTCLWCHSPESQLREPQILFAQNRCVKCGLCAAACENYGQILDEEGNREYRRENCRECRRCVESCPTGALFVSGTQMSVTEAAAELIQDKLFYKNSGGGVTISGGECLLQPVFTKQLLMRMKAEGIHTIVETSGCGKKEDLLALADYTDTFYYDFKLADPAMFEKYTGGNLNTVRENLEALREKTDRIVLRIPLIPYITDTMENVKEAYKTAQRLEIRQIHLLPYNQSAGAKYEWCGRNYELEDKGRNTAWAEELCKAAPREIEATIMK</sequence>
<feature type="domain" description="4Fe-4S ferredoxin-type" evidence="8">
    <location>
        <begin position="76"/>
        <end position="105"/>
    </location>
</feature>
<name>A0A1E3ACD6_9FIRM</name>
<proteinExistence type="predicted"/>
<gene>
    <name evidence="10" type="primary">bssD_1</name>
    <name evidence="10" type="ORF">BEI61_02046</name>
</gene>
<evidence type="ECO:0000256" key="5">
    <source>
        <dbReference type="ARBA" id="ARBA00023004"/>
    </source>
</evidence>
<keyword evidence="2" id="KW-0004">4Fe-4S</keyword>
<dbReference type="InterPro" id="IPR034457">
    <property type="entry name" value="Organic_radical-activating"/>
</dbReference>
<dbReference type="Gene3D" id="3.30.70.20">
    <property type="match status" value="1"/>
</dbReference>
<keyword evidence="5" id="KW-0408">Iron</keyword>
<keyword evidence="3" id="KW-0949">S-adenosyl-L-methionine</keyword>
<dbReference type="InterPro" id="IPR007197">
    <property type="entry name" value="rSAM"/>
</dbReference>
<dbReference type="GO" id="GO:0046872">
    <property type="term" value="F:metal ion binding"/>
    <property type="evidence" value="ECO:0007669"/>
    <property type="project" value="UniProtKB-KW"/>
</dbReference>
<evidence type="ECO:0000256" key="3">
    <source>
        <dbReference type="ARBA" id="ARBA00022691"/>
    </source>
</evidence>